<protein>
    <recommendedName>
        <fullName evidence="4">Helix-turn-helix domain protein</fullName>
    </recommendedName>
</protein>
<reference evidence="2 3" key="1">
    <citation type="journal article" date="2018" name="Environ. Microbiol.">
        <title>Novel energy conservation strategies and behaviour of Pelotomaculum schinkii driving syntrophic propionate catabolism.</title>
        <authorList>
            <person name="Hidalgo-Ahumada C.A.P."/>
            <person name="Nobu M.K."/>
            <person name="Narihiro T."/>
            <person name="Tamaki H."/>
            <person name="Liu W.T."/>
            <person name="Kamagata Y."/>
            <person name="Stams A.J.M."/>
            <person name="Imachi H."/>
            <person name="Sousa D.Z."/>
        </authorList>
    </citation>
    <scope>NUCLEOTIDE SEQUENCE [LARGE SCALE GENOMIC DNA]</scope>
    <source>
        <strain evidence="2 3">HH</strain>
    </source>
</reference>
<name>A0A4Y7RBG1_9FIRM</name>
<sequence length="304" mass="34553">MMTDKTLIMENPKLKKGFTSVPNAVMMARGLSIGAKLIYGLLMMFAWQENECFPGQERLAQVAEISTRQVQRYLIELREYGLITWRRRGQNQTNVYYIKDIKTVERLKMPDTTNMSHPNTTNMPGPDTTCMSYKEYSVENNVVVEEATNVEVISKDDQASSIVVNDGAAFDLPVAAMFEDGNQELLPAREEKRLDELPAWEIIRANVRAVAGADVSVSFAQEIVRDYSLAKVDSVLSELRRQLYRGADIKRVGGWLRYALENDIKPDQPARAKTTSRRDHSNNKNTKKSSSTDKKKAFIRTLYL</sequence>
<evidence type="ECO:0000313" key="2">
    <source>
        <dbReference type="EMBL" id="TEB06172.1"/>
    </source>
</evidence>
<dbReference type="InterPro" id="IPR036388">
    <property type="entry name" value="WH-like_DNA-bd_sf"/>
</dbReference>
<gene>
    <name evidence="2" type="ORF">Psch_03216</name>
</gene>
<proteinExistence type="predicted"/>
<dbReference type="Pfam" id="PF13730">
    <property type="entry name" value="HTH_36"/>
    <property type="match status" value="1"/>
</dbReference>
<dbReference type="Gene3D" id="1.10.10.10">
    <property type="entry name" value="Winged helix-like DNA-binding domain superfamily/Winged helix DNA-binding domain"/>
    <property type="match status" value="1"/>
</dbReference>
<organism evidence="2 3">
    <name type="scientific">Pelotomaculum schinkii</name>
    <dbReference type="NCBI Taxonomy" id="78350"/>
    <lineage>
        <taxon>Bacteria</taxon>
        <taxon>Bacillati</taxon>
        <taxon>Bacillota</taxon>
        <taxon>Clostridia</taxon>
        <taxon>Eubacteriales</taxon>
        <taxon>Desulfotomaculaceae</taxon>
        <taxon>Pelotomaculum</taxon>
    </lineage>
</organism>
<keyword evidence="3" id="KW-1185">Reference proteome</keyword>
<dbReference type="RefSeq" id="WP_190258776.1">
    <property type="nucleotide sequence ID" value="NZ_QFGA01000002.1"/>
</dbReference>
<dbReference type="Proteomes" id="UP000298324">
    <property type="component" value="Unassembled WGS sequence"/>
</dbReference>
<dbReference type="EMBL" id="QFGA01000002">
    <property type="protein sequence ID" value="TEB06172.1"/>
    <property type="molecule type" value="Genomic_DNA"/>
</dbReference>
<feature type="region of interest" description="Disordered" evidence="1">
    <location>
        <begin position="267"/>
        <end position="294"/>
    </location>
</feature>
<comment type="caution">
    <text evidence="2">The sequence shown here is derived from an EMBL/GenBank/DDBJ whole genome shotgun (WGS) entry which is preliminary data.</text>
</comment>
<feature type="compositionally biased region" description="Basic and acidic residues" evidence="1">
    <location>
        <begin position="267"/>
        <end position="282"/>
    </location>
</feature>
<evidence type="ECO:0000313" key="3">
    <source>
        <dbReference type="Proteomes" id="UP000298324"/>
    </source>
</evidence>
<accession>A0A4Y7RBG1</accession>
<evidence type="ECO:0008006" key="4">
    <source>
        <dbReference type="Google" id="ProtNLM"/>
    </source>
</evidence>
<evidence type="ECO:0000256" key="1">
    <source>
        <dbReference type="SAM" id="MobiDB-lite"/>
    </source>
</evidence>
<dbReference type="AlphaFoldDB" id="A0A4Y7RBG1"/>